<evidence type="ECO:0000256" key="9">
    <source>
        <dbReference type="PIRSR" id="PIRSR600243-1"/>
    </source>
</evidence>
<dbReference type="Gene3D" id="3.60.20.10">
    <property type="entry name" value="Glutamine Phosphoribosylpyrophosphate, subunit 1, domain 1"/>
    <property type="match status" value="1"/>
</dbReference>
<evidence type="ECO:0000313" key="12">
    <source>
        <dbReference type="Proteomes" id="UP000002630"/>
    </source>
</evidence>
<organism evidence="11 12">
    <name type="scientific">Ectocarpus siliculosus</name>
    <name type="common">Brown alga</name>
    <name type="synonym">Conferva siliculosa</name>
    <dbReference type="NCBI Taxonomy" id="2880"/>
    <lineage>
        <taxon>Eukaryota</taxon>
        <taxon>Sar</taxon>
        <taxon>Stramenopiles</taxon>
        <taxon>Ochrophyta</taxon>
        <taxon>PX clade</taxon>
        <taxon>Phaeophyceae</taxon>
        <taxon>Ectocarpales</taxon>
        <taxon>Ectocarpaceae</taxon>
        <taxon>Ectocarpus</taxon>
    </lineage>
</organism>
<evidence type="ECO:0000256" key="4">
    <source>
        <dbReference type="ARBA" id="ARBA00022698"/>
    </source>
</evidence>
<dbReference type="GO" id="GO:0004298">
    <property type="term" value="F:threonine-type endopeptidase activity"/>
    <property type="evidence" value="ECO:0007669"/>
    <property type="project" value="UniProtKB-KW"/>
</dbReference>
<keyword evidence="6 10" id="KW-0647">Proteasome</keyword>
<keyword evidence="2 10" id="KW-0963">Cytoplasm</keyword>
<dbReference type="InParanoid" id="D7FQT3"/>
<dbReference type="Pfam" id="PF00227">
    <property type="entry name" value="Proteasome"/>
    <property type="match status" value="1"/>
</dbReference>
<dbReference type="InterPro" id="IPR023333">
    <property type="entry name" value="Proteasome_suB-type"/>
</dbReference>
<dbReference type="GO" id="GO:0051603">
    <property type="term" value="P:proteolysis involved in protein catabolic process"/>
    <property type="evidence" value="ECO:0007669"/>
    <property type="project" value="InterPro"/>
</dbReference>
<dbReference type="FunCoup" id="D7FQT3">
    <property type="interactions" value="452"/>
</dbReference>
<evidence type="ECO:0000256" key="2">
    <source>
        <dbReference type="ARBA" id="ARBA00022490"/>
    </source>
</evidence>
<evidence type="ECO:0000256" key="10">
    <source>
        <dbReference type="RuleBase" id="RU004203"/>
    </source>
</evidence>
<evidence type="ECO:0000256" key="1">
    <source>
        <dbReference type="ARBA" id="ARBA00001198"/>
    </source>
</evidence>
<keyword evidence="12" id="KW-1185">Reference proteome</keyword>
<proteinExistence type="inferred from homology"/>
<dbReference type="PRINTS" id="PR00141">
    <property type="entry name" value="PROTEASOME"/>
</dbReference>
<accession>D7FQT3</accession>
<comment type="subcellular location">
    <subcellularLocation>
        <location evidence="10">Cytoplasm</location>
    </subcellularLocation>
    <subcellularLocation>
        <location evidence="10">Nucleus</location>
    </subcellularLocation>
</comment>
<feature type="active site" description="Nucleophile" evidence="9">
    <location>
        <position position="21"/>
    </location>
</feature>
<dbReference type="InterPro" id="IPR029055">
    <property type="entry name" value="Ntn_hydrolases_N"/>
</dbReference>
<dbReference type="PROSITE" id="PS51476">
    <property type="entry name" value="PROTEASOME_BETA_2"/>
    <property type="match status" value="1"/>
</dbReference>
<dbReference type="MEROPS" id="T01.010"/>
<evidence type="ECO:0000256" key="8">
    <source>
        <dbReference type="ARBA" id="ARBA00023242"/>
    </source>
</evidence>
<dbReference type="STRING" id="2880.D7FQT3"/>
<evidence type="ECO:0000256" key="7">
    <source>
        <dbReference type="ARBA" id="ARBA00023145"/>
    </source>
</evidence>
<dbReference type="InterPro" id="IPR016050">
    <property type="entry name" value="Proteasome_bsu_CS"/>
</dbReference>
<dbReference type="OrthoDB" id="7854943at2759"/>
<evidence type="ECO:0000256" key="3">
    <source>
        <dbReference type="ARBA" id="ARBA00022670"/>
    </source>
</evidence>
<dbReference type="GO" id="GO:0005634">
    <property type="term" value="C:nucleus"/>
    <property type="evidence" value="ECO:0007669"/>
    <property type="project" value="UniProtKB-SubCell"/>
</dbReference>
<comment type="subunit">
    <text evidence="10">Component of the proteasome complex.</text>
</comment>
<keyword evidence="3" id="KW-0645">Protease</keyword>
<dbReference type="PANTHER" id="PTHR32194">
    <property type="entry name" value="METALLOPROTEASE TLDD"/>
    <property type="match status" value="1"/>
</dbReference>
<dbReference type="InterPro" id="IPR001353">
    <property type="entry name" value="Proteasome_sua/b"/>
</dbReference>
<gene>
    <name evidence="11" type="ORF">Esi_0208_0005</name>
</gene>
<dbReference type="CDD" id="cd03762">
    <property type="entry name" value="proteasome_beta_type_6"/>
    <property type="match status" value="1"/>
</dbReference>
<keyword evidence="5" id="KW-0378">Hydrolase</keyword>
<evidence type="ECO:0000256" key="5">
    <source>
        <dbReference type="ARBA" id="ARBA00022801"/>
    </source>
</evidence>
<dbReference type="eggNOG" id="KOG0174">
    <property type="taxonomic scope" value="Eukaryota"/>
</dbReference>
<protein>
    <recommendedName>
        <fullName evidence="10">Proteasome subunit beta</fullName>
    </recommendedName>
</protein>
<dbReference type="AlphaFoldDB" id="D7FQT3"/>
<keyword evidence="8 10" id="KW-0539">Nucleus</keyword>
<dbReference type="PROSITE" id="PS00854">
    <property type="entry name" value="PROTEASOME_BETA_1"/>
    <property type="match status" value="1"/>
</dbReference>
<evidence type="ECO:0000313" key="11">
    <source>
        <dbReference type="EMBL" id="CBJ30643.1"/>
    </source>
</evidence>
<dbReference type="EMBL" id="FN649744">
    <property type="protein sequence ID" value="CBJ30643.1"/>
    <property type="molecule type" value="Genomic_DNA"/>
</dbReference>
<dbReference type="GO" id="GO:0005737">
    <property type="term" value="C:cytoplasm"/>
    <property type="evidence" value="ECO:0007669"/>
    <property type="project" value="UniProtKB-SubCell"/>
</dbReference>
<name>D7FQT3_ECTSI</name>
<sequence>MDIATQQEYPGLKDGEISTGTTIMAVQYDGGVIMGADSRTSTGTYVANRVSDKITSLHDHIYACRSGSAADTQAITDYVRYFLASHSVELGRLPLVKTAAKMARGLCYNNKDRLLAGMIIAGWDPVDGGTVYEIPLGGTMMKQKFAIGGSGSTYIYGHVDAAFKENMTKEEAQQFVRKAISHAMARDGSSGGVIRMVVIDKTGVSCEYIPGDQLPFGP</sequence>
<dbReference type="Proteomes" id="UP000002630">
    <property type="component" value="Linkage Group LG19"/>
</dbReference>
<comment type="function">
    <text evidence="10">Component of the proteasome, a multicatalytic proteinase complex which is characterized by its ability to cleave peptides with Arg, Phe, Tyr, Leu, and Glu adjacent to the leaving group at neutral or slightly basic pH. The proteasome has an ATP-dependent proteolytic activity.</text>
</comment>
<evidence type="ECO:0000256" key="6">
    <source>
        <dbReference type="ARBA" id="ARBA00022942"/>
    </source>
</evidence>
<dbReference type="EMBL" id="FN648385">
    <property type="protein sequence ID" value="CBJ30643.1"/>
    <property type="molecule type" value="Genomic_DNA"/>
</dbReference>
<dbReference type="InterPro" id="IPR000243">
    <property type="entry name" value="Pept_T1A_subB"/>
</dbReference>
<dbReference type="OMA" id="TFIYGYC"/>
<dbReference type="FunFam" id="3.60.20.10:FF:000010">
    <property type="entry name" value="Proteasome subunit beta type-1"/>
    <property type="match status" value="1"/>
</dbReference>
<keyword evidence="7" id="KW-0865">Zymogen</keyword>
<reference evidence="11 12" key="1">
    <citation type="journal article" date="2010" name="Nature">
        <title>The Ectocarpus genome and the independent evolution of multicellularity in brown algae.</title>
        <authorList>
            <person name="Cock J.M."/>
            <person name="Sterck L."/>
            <person name="Rouze P."/>
            <person name="Scornet D."/>
            <person name="Allen A.E."/>
            <person name="Amoutzias G."/>
            <person name="Anthouard V."/>
            <person name="Artiguenave F."/>
            <person name="Aury J.M."/>
            <person name="Badger J.H."/>
            <person name="Beszteri B."/>
            <person name="Billiau K."/>
            <person name="Bonnet E."/>
            <person name="Bothwell J.H."/>
            <person name="Bowler C."/>
            <person name="Boyen C."/>
            <person name="Brownlee C."/>
            <person name="Carrano C.J."/>
            <person name="Charrier B."/>
            <person name="Cho G.Y."/>
            <person name="Coelho S.M."/>
            <person name="Collen J."/>
            <person name="Corre E."/>
            <person name="Da Silva C."/>
            <person name="Delage L."/>
            <person name="Delaroque N."/>
            <person name="Dittami S.M."/>
            <person name="Doulbeau S."/>
            <person name="Elias M."/>
            <person name="Farnham G."/>
            <person name="Gachon C.M."/>
            <person name="Gschloessl B."/>
            <person name="Heesch S."/>
            <person name="Jabbari K."/>
            <person name="Jubin C."/>
            <person name="Kawai H."/>
            <person name="Kimura K."/>
            <person name="Kloareg B."/>
            <person name="Kupper F.C."/>
            <person name="Lang D."/>
            <person name="Le Bail A."/>
            <person name="Leblanc C."/>
            <person name="Lerouge P."/>
            <person name="Lohr M."/>
            <person name="Lopez P.J."/>
            <person name="Martens C."/>
            <person name="Maumus F."/>
            <person name="Michel G."/>
            <person name="Miranda-Saavedra D."/>
            <person name="Morales J."/>
            <person name="Moreau H."/>
            <person name="Motomura T."/>
            <person name="Nagasato C."/>
            <person name="Napoli C.A."/>
            <person name="Nelson D.R."/>
            <person name="Nyvall-Collen P."/>
            <person name="Peters A.F."/>
            <person name="Pommier C."/>
            <person name="Potin P."/>
            <person name="Poulain J."/>
            <person name="Quesneville H."/>
            <person name="Read B."/>
            <person name="Rensing S.A."/>
            <person name="Ritter A."/>
            <person name="Rousvoal S."/>
            <person name="Samanta M."/>
            <person name="Samson G."/>
            <person name="Schroeder D.C."/>
            <person name="Segurens B."/>
            <person name="Strittmatter M."/>
            <person name="Tonon T."/>
            <person name="Tregear J.W."/>
            <person name="Valentin K."/>
            <person name="von Dassow P."/>
            <person name="Yamagishi T."/>
            <person name="Van de Peer Y."/>
            <person name="Wincker P."/>
        </authorList>
    </citation>
    <scope>NUCLEOTIDE SEQUENCE [LARGE SCALE GENOMIC DNA]</scope>
    <source>
        <strain evidence="12">Ec32 / CCAP1310/4</strain>
    </source>
</reference>
<dbReference type="SUPFAM" id="SSF56235">
    <property type="entry name" value="N-terminal nucleophile aminohydrolases (Ntn hydrolases)"/>
    <property type="match status" value="1"/>
</dbReference>
<dbReference type="PANTHER" id="PTHR32194:SF0">
    <property type="entry name" value="ATP-DEPENDENT PROTEASE SUBUNIT HSLV"/>
    <property type="match status" value="1"/>
</dbReference>
<keyword evidence="4" id="KW-0888">Threonine protease</keyword>
<dbReference type="GO" id="GO:0019774">
    <property type="term" value="C:proteasome core complex, beta-subunit complex"/>
    <property type="evidence" value="ECO:0007669"/>
    <property type="project" value="UniProtKB-ARBA"/>
</dbReference>
<comment type="similarity">
    <text evidence="10">Belongs to the peptidase T1B family.</text>
</comment>
<comment type="catalytic activity">
    <reaction evidence="1">
        <text>Cleavage of peptide bonds with very broad specificity.</text>
        <dbReference type="EC" id="3.4.25.1"/>
    </reaction>
</comment>